<dbReference type="Proteomes" id="UP000314294">
    <property type="component" value="Unassembled WGS sequence"/>
</dbReference>
<evidence type="ECO:0000313" key="1">
    <source>
        <dbReference type="EMBL" id="TNN73183.1"/>
    </source>
</evidence>
<accession>A0A4Z2I7N1</accession>
<proteinExistence type="predicted"/>
<keyword evidence="2" id="KW-1185">Reference proteome</keyword>
<name>A0A4Z2I7N1_9TELE</name>
<dbReference type="EMBL" id="SRLO01000128">
    <property type="protein sequence ID" value="TNN73183.1"/>
    <property type="molecule type" value="Genomic_DNA"/>
</dbReference>
<organism evidence="1 2">
    <name type="scientific">Liparis tanakae</name>
    <name type="common">Tanaka's snailfish</name>
    <dbReference type="NCBI Taxonomy" id="230148"/>
    <lineage>
        <taxon>Eukaryota</taxon>
        <taxon>Metazoa</taxon>
        <taxon>Chordata</taxon>
        <taxon>Craniata</taxon>
        <taxon>Vertebrata</taxon>
        <taxon>Euteleostomi</taxon>
        <taxon>Actinopterygii</taxon>
        <taxon>Neopterygii</taxon>
        <taxon>Teleostei</taxon>
        <taxon>Neoteleostei</taxon>
        <taxon>Acanthomorphata</taxon>
        <taxon>Eupercaria</taxon>
        <taxon>Perciformes</taxon>
        <taxon>Cottioidei</taxon>
        <taxon>Cottales</taxon>
        <taxon>Liparidae</taxon>
        <taxon>Liparis</taxon>
    </lineage>
</organism>
<evidence type="ECO:0000313" key="2">
    <source>
        <dbReference type="Proteomes" id="UP000314294"/>
    </source>
</evidence>
<protein>
    <submittedName>
        <fullName evidence="1">Uncharacterized protein</fullName>
    </submittedName>
</protein>
<comment type="caution">
    <text evidence="1">The sequence shown here is derived from an EMBL/GenBank/DDBJ whole genome shotgun (WGS) entry which is preliminary data.</text>
</comment>
<dbReference type="AlphaFoldDB" id="A0A4Z2I7N1"/>
<reference evidence="1 2" key="1">
    <citation type="submission" date="2019-03" db="EMBL/GenBank/DDBJ databases">
        <title>First draft genome of Liparis tanakae, snailfish: a comprehensive survey of snailfish specific genes.</title>
        <authorList>
            <person name="Kim W."/>
            <person name="Song I."/>
            <person name="Jeong J.-H."/>
            <person name="Kim D."/>
            <person name="Kim S."/>
            <person name="Ryu S."/>
            <person name="Song J.Y."/>
            <person name="Lee S.K."/>
        </authorList>
    </citation>
    <scope>NUCLEOTIDE SEQUENCE [LARGE SCALE GENOMIC DNA]</scope>
    <source>
        <tissue evidence="1">Muscle</tissue>
    </source>
</reference>
<gene>
    <name evidence="1" type="ORF">EYF80_016669</name>
</gene>
<sequence>MELAVTNGAVRSIICILISGTESGRRAHGSPTYPPAALPPALPLPPTGVVLIDVEYENIRDGGGEECDLQIEKIMTLIGAGIDFSRDQQYATPAQGGRPRDGFCFRFLEVDLNASQGLCQSE</sequence>